<dbReference type="GO" id="GO:0020037">
    <property type="term" value="F:heme binding"/>
    <property type="evidence" value="ECO:0007669"/>
    <property type="project" value="InterPro"/>
</dbReference>
<comment type="similarity">
    <text evidence="1">Belongs to the cytochrome P450 family.</text>
</comment>
<dbReference type="GO" id="GO:0004497">
    <property type="term" value="F:monooxygenase activity"/>
    <property type="evidence" value="ECO:0007669"/>
    <property type="project" value="UniProtKB-KW"/>
</dbReference>
<dbReference type="PANTHER" id="PTHR46300">
    <property type="entry name" value="P450, PUTATIVE (EUROFUNG)-RELATED-RELATED"/>
    <property type="match status" value="1"/>
</dbReference>
<dbReference type="AlphaFoldDB" id="A0A8K0W1V8"/>
<comment type="caution">
    <text evidence="8">The sequence shown here is derived from an EMBL/GenBank/DDBJ whole genome shotgun (WGS) entry which is preliminary data.</text>
</comment>
<evidence type="ECO:0000256" key="3">
    <source>
        <dbReference type="ARBA" id="ARBA00023002"/>
    </source>
</evidence>
<feature type="binding site" description="axial binding residue" evidence="6">
    <location>
        <position position="443"/>
    </location>
    <ligand>
        <name>heme</name>
        <dbReference type="ChEBI" id="CHEBI:30413"/>
    </ligand>
    <ligandPart>
        <name>Fe</name>
        <dbReference type="ChEBI" id="CHEBI:18248"/>
    </ligandPart>
</feature>
<accession>A0A8K0W1V8</accession>
<dbReference type="InterPro" id="IPR001128">
    <property type="entry name" value="Cyt_P450"/>
</dbReference>
<keyword evidence="9" id="KW-1185">Reference proteome</keyword>
<proteinExistence type="inferred from homology"/>
<keyword evidence="5 8" id="KW-0503">Monooxygenase</keyword>
<dbReference type="Pfam" id="PF00067">
    <property type="entry name" value="p450"/>
    <property type="match status" value="1"/>
</dbReference>
<feature type="transmembrane region" description="Helical" evidence="7">
    <location>
        <begin position="6"/>
        <end position="22"/>
    </location>
</feature>
<dbReference type="InterPro" id="IPR050364">
    <property type="entry name" value="Cytochrome_P450_fung"/>
</dbReference>
<dbReference type="PRINTS" id="PR00463">
    <property type="entry name" value="EP450I"/>
</dbReference>
<keyword evidence="6" id="KW-0349">Heme</keyword>
<dbReference type="OrthoDB" id="1055148at2759"/>
<keyword evidence="4 6" id="KW-0408">Iron</keyword>
<dbReference type="GO" id="GO:0005506">
    <property type="term" value="F:iron ion binding"/>
    <property type="evidence" value="ECO:0007669"/>
    <property type="project" value="InterPro"/>
</dbReference>
<evidence type="ECO:0000256" key="4">
    <source>
        <dbReference type="ARBA" id="ARBA00023004"/>
    </source>
</evidence>
<name>A0A8K0W1V8_9PLEO</name>
<keyword evidence="3" id="KW-0560">Oxidoreductase</keyword>
<dbReference type="SUPFAM" id="SSF48264">
    <property type="entry name" value="Cytochrome P450"/>
    <property type="match status" value="1"/>
</dbReference>
<dbReference type="InterPro" id="IPR002401">
    <property type="entry name" value="Cyt_P450_E_grp-I"/>
</dbReference>
<evidence type="ECO:0000256" key="1">
    <source>
        <dbReference type="ARBA" id="ARBA00010617"/>
    </source>
</evidence>
<evidence type="ECO:0000256" key="6">
    <source>
        <dbReference type="PIRSR" id="PIRSR602401-1"/>
    </source>
</evidence>
<dbReference type="PRINTS" id="PR00385">
    <property type="entry name" value="P450"/>
</dbReference>
<evidence type="ECO:0000313" key="8">
    <source>
        <dbReference type="EMBL" id="KAH7091355.1"/>
    </source>
</evidence>
<keyword evidence="7" id="KW-0812">Transmembrane</keyword>
<evidence type="ECO:0000313" key="9">
    <source>
        <dbReference type="Proteomes" id="UP000813461"/>
    </source>
</evidence>
<dbReference type="EMBL" id="JAGMVJ010000004">
    <property type="protein sequence ID" value="KAH7091355.1"/>
    <property type="molecule type" value="Genomic_DNA"/>
</dbReference>
<keyword evidence="2 6" id="KW-0479">Metal-binding</keyword>
<comment type="cofactor">
    <cofactor evidence="6">
        <name>heme</name>
        <dbReference type="ChEBI" id="CHEBI:30413"/>
    </cofactor>
</comment>
<sequence length="550" mass="63370">MTSIRIAALAIVLPAVLVYYAIKWFSIGRRPKDLPPGPPTLPLLGNIHLMPKEKPWLQLTRWAEEYGPIYSLMMGTQTYIVLNSPEAVRDLMDKRSQIYSSRPDMYVAQEVASGGLRLVVMKYGALWRTMHKMIHNIFNIRAAVTYVPYQDLENKQMLSDLLDTPQDFVNHIRRFSNSLTTQMVFGVRTHTHEDPRLRQLFEGFQEWSEIAGGTSTQLLDLYPILQKLPAFLRPNFRYAQQLHKKELGLYSSHWMEAKKALLDGTGKPCFSNDVLRVQEKEQMNDDQAAYLSGSLLEAGSDTTSSTLIGFALAMLCYPDVQQRAKEEIDRVVGPDRLPTMDDWPNLPYIRAIIKETIRWMPTTVSAVPHRVLEENFYQGYRIPRDATVLINVWGLHMDPKRNANPRVFDPTRFENDLRTEFECATGDPSKRNNYIFGAGRRLCQGMHIAERSLFLATTRMLWAFNFERPRDNRTGALKPLPDVDEFHGTMIIQPAPFEVVITPRTQRKANMIRQIWRDAEEELLDKKTKQWAKMPEGMAFSTYEPGKVNV</sequence>
<dbReference type="CDD" id="cd11065">
    <property type="entry name" value="CYP64-like"/>
    <property type="match status" value="1"/>
</dbReference>
<keyword evidence="7" id="KW-1133">Transmembrane helix</keyword>
<protein>
    <submittedName>
        <fullName evidence="8">Cytochrome p450 monooxygenase</fullName>
    </submittedName>
</protein>
<organism evidence="8 9">
    <name type="scientific">Paraphoma chrysanthemicola</name>
    <dbReference type="NCBI Taxonomy" id="798071"/>
    <lineage>
        <taxon>Eukaryota</taxon>
        <taxon>Fungi</taxon>
        <taxon>Dikarya</taxon>
        <taxon>Ascomycota</taxon>
        <taxon>Pezizomycotina</taxon>
        <taxon>Dothideomycetes</taxon>
        <taxon>Pleosporomycetidae</taxon>
        <taxon>Pleosporales</taxon>
        <taxon>Pleosporineae</taxon>
        <taxon>Phaeosphaeriaceae</taxon>
        <taxon>Paraphoma</taxon>
    </lineage>
</organism>
<evidence type="ECO:0000256" key="2">
    <source>
        <dbReference type="ARBA" id="ARBA00022723"/>
    </source>
</evidence>
<evidence type="ECO:0000256" key="5">
    <source>
        <dbReference type="ARBA" id="ARBA00023033"/>
    </source>
</evidence>
<dbReference type="Proteomes" id="UP000813461">
    <property type="component" value="Unassembled WGS sequence"/>
</dbReference>
<evidence type="ECO:0000256" key="7">
    <source>
        <dbReference type="SAM" id="Phobius"/>
    </source>
</evidence>
<dbReference type="GO" id="GO:0016705">
    <property type="term" value="F:oxidoreductase activity, acting on paired donors, with incorporation or reduction of molecular oxygen"/>
    <property type="evidence" value="ECO:0007669"/>
    <property type="project" value="InterPro"/>
</dbReference>
<dbReference type="PANTHER" id="PTHR46300:SF2">
    <property type="entry name" value="CYTOCHROME P450 MONOOXYGENASE ALNH-RELATED"/>
    <property type="match status" value="1"/>
</dbReference>
<dbReference type="Gene3D" id="1.10.630.10">
    <property type="entry name" value="Cytochrome P450"/>
    <property type="match status" value="1"/>
</dbReference>
<keyword evidence="7" id="KW-0472">Membrane</keyword>
<reference evidence="8" key="1">
    <citation type="journal article" date="2021" name="Nat. Commun.">
        <title>Genetic determinants of endophytism in the Arabidopsis root mycobiome.</title>
        <authorList>
            <person name="Mesny F."/>
            <person name="Miyauchi S."/>
            <person name="Thiergart T."/>
            <person name="Pickel B."/>
            <person name="Atanasova L."/>
            <person name="Karlsson M."/>
            <person name="Huettel B."/>
            <person name="Barry K.W."/>
            <person name="Haridas S."/>
            <person name="Chen C."/>
            <person name="Bauer D."/>
            <person name="Andreopoulos W."/>
            <person name="Pangilinan J."/>
            <person name="LaButti K."/>
            <person name="Riley R."/>
            <person name="Lipzen A."/>
            <person name="Clum A."/>
            <person name="Drula E."/>
            <person name="Henrissat B."/>
            <person name="Kohler A."/>
            <person name="Grigoriev I.V."/>
            <person name="Martin F.M."/>
            <person name="Hacquard S."/>
        </authorList>
    </citation>
    <scope>NUCLEOTIDE SEQUENCE</scope>
    <source>
        <strain evidence="8">MPI-SDFR-AT-0120</strain>
    </source>
</reference>
<dbReference type="InterPro" id="IPR036396">
    <property type="entry name" value="Cyt_P450_sf"/>
</dbReference>
<gene>
    <name evidence="8" type="ORF">FB567DRAFT_518487</name>
</gene>